<dbReference type="SUPFAM" id="SSF53850">
    <property type="entry name" value="Periplasmic binding protein-like II"/>
    <property type="match status" value="1"/>
</dbReference>
<dbReference type="KEGG" id="pbk:Back11_04960"/>
<evidence type="ECO:0000256" key="1">
    <source>
        <dbReference type="SAM" id="MobiDB-lite"/>
    </source>
</evidence>
<evidence type="ECO:0000313" key="3">
    <source>
        <dbReference type="EMBL" id="BBH19151.1"/>
    </source>
</evidence>
<feature type="region of interest" description="Disordered" evidence="1">
    <location>
        <begin position="27"/>
        <end position="52"/>
    </location>
</feature>
<gene>
    <name evidence="3" type="ORF">Back11_04960</name>
</gene>
<dbReference type="PROSITE" id="PS51257">
    <property type="entry name" value="PROKAR_LIPOPROTEIN"/>
    <property type="match status" value="1"/>
</dbReference>
<accession>A0A3G9IZT5</accession>
<proteinExistence type="predicted"/>
<dbReference type="RefSeq" id="WP_164522646.1">
    <property type="nucleotide sequence ID" value="NZ_AP019308.1"/>
</dbReference>
<dbReference type="PANTHER" id="PTHR43649">
    <property type="entry name" value="ARABINOSE-BINDING PROTEIN-RELATED"/>
    <property type="match status" value="1"/>
</dbReference>
<feature type="compositionally biased region" description="Polar residues" evidence="1">
    <location>
        <begin position="27"/>
        <end position="46"/>
    </location>
</feature>
<keyword evidence="2" id="KW-0732">Signal</keyword>
<organism evidence="3 4">
    <name type="scientific">Paenibacillus baekrokdamisoli</name>
    <dbReference type="NCBI Taxonomy" id="1712516"/>
    <lineage>
        <taxon>Bacteria</taxon>
        <taxon>Bacillati</taxon>
        <taxon>Bacillota</taxon>
        <taxon>Bacilli</taxon>
        <taxon>Bacillales</taxon>
        <taxon>Paenibacillaceae</taxon>
        <taxon>Paenibacillus</taxon>
    </lineage>
</organism>
<reference evidence="3 4" key="1">
    <citation type="submission" date="2018-11" db="EMBL/GenBank/DDBJ databases">
        <title>Complete genome sequence of Paenibacillus baekrokdamisoli strain KCTC 33723.</title>
        <authorList>
            <person name="Kang S.W."/>
            <person name="Lee K.C."/>
            <person name="Kim K.K."/>
            <person name="Kim J.S."/>
            <person name="Kim D.S."/>
            <person name="Ko S.H."/>
            <person name="Yang S.H."/>
            <person name="Lee J.S."/>
        </authorList>
    </citation>
    <scope>NUCLEOTIDE SEQUENCE [LARGE SCALE GENOMIC DNA]</scope>
    <source>
        <strain evidence="3 4">KCTC 33723</strain>
    </source>
</reference>
<protein>
    <submittedName>
        <fullName evidence="3">ABC transporter substrate-binding protein</fullName>
    </submittedName>
</protein>
<evidence type="ECO:0000256" key="2">
    <source>
        <dbReference type="SAM" id="SignalP"/>
    </source>
</evidence>
<dbReference type="Gene3D" id="3.40.190.10">
    <property type="entry name" value="Periplasmic binding protein-like II"/>
    <property type="match status" value="2"/>
</dbReference>
<sequence>MKKRLGIILTAALMVSLLAGCSKSENKVSTDITTPEGNKGTNSSPVEPTGGDSEAFTIRASTWFFDDTTTAYQAAIEKKYKEMYPNATIQWDVLLGEKYFDKLKTELATNSAADVIFFQNFGGQDLLNLYNKAGYLTDLSDQPWVSTVVEASLPFLKSEDGKVVAAGTTVGGEGFWYNKKIFADNGLTAPTNWDEFIKLNEALKAKTITPIVAGFKDQWTLGMTLTDLIQTIKSSKNINFDRDLYDGKEKINGPEYQEALDKFAELTSKGFFNKNALTIDWPQSRLEFAAGKAGMIYQGNWLPGMLDADWKDKGLTAFDVGYFAMPAGPKPVFSIGAGDYIAVNAKTKYVQQSKDLLSAIIDESTLSIRANDSGSVPIYKDMKVTYTVPATNDFLALFQNGIKVPGYALIPPSVGDTLLQAASRLVAGEKLSGKELEDAQKNYDKDKGSLILPK</sequence>
<dbReference type="Proteomes" id="UP000275368">
    <property type="component" value="Chromosome"/>
</dbReference>
<feature type="chain" id="PRO_5043489939" evidence="2">
    <location>
        <begin position="25"/>
        <end position="454"/>
    </location>
</feature>
<dbReference type="EMBL" id="AP019308">
    <property type="protein sequence ID" value="BBH19151.1"/>
    <property type="molecule type" value="Genomic_DNA"/>
</dbReference>
<dbReference type="InterPro" id="IPR050490">
    <property type="entry name" value="Bact_solute-bd_prot1"/>
</dbReference>
<evidence type="ECO:0000313" key="4">
    <source>
        <dbReference type="Proteomes" id="UP000275368"/>
    </source>
</evidence>
<dbReference type="Pfam" id="PF01547">
    <property type="entry name" value="SBP_bac_1"/>
    <property type="match status" value="1"/>
</dbReference>
<name>A0A3G9IZT5_9BACL</name>
<dbReference type="AlphaFoldDB" id="A0A3G9IZT5"/>
<feature type="signal peptide" evidence="2">
    <location>
        <begin position="1"/>
        <end position="24"/>
    </location>
</feature>
<dbReference type="InterPro" id="IPR006059">
    <property type="entry name" value="SBP"/>
</dbReference>
<keyword evidence="4" id="KW-1185">Reference proteome</keyword>